<dbReference type="Pfam" id="PF17667">
    <property type="entry name" value="Pkinase_fungal"/>
    <property type="match status" value="1"/>
</dbReference>
<comment type="caution">
    <text evidence="3">The sequence shown here is derived from an EMBL/GenBank/DDBJ whole genome shotgun (WGS) entry which is preliminary data.</text>
</comment>
<keyword evidence="4" id="KW-1185">Reference proteome</keyword>
<dbReference type="Proteomes" id="UP000521872">
    <property type="component" value="Unassembled WGS sequence"/>
</dbReference>
<sequence length="728" mass="82537">MPEEEVVQACLGCLRERGILRIFNAGTEQEESFCEGFVDLHKPGKTTEDKLFSIWTVLRRIEIASDVGGSTNRIDACFLPVEFRVPQPGQTKAIGQGDQLNTADIPVACTWKPSKSPASRQQNNLEVVSANVQIMNTDVRRMFSFGMTIEADELRLWYFGRSHSAISEIVNFEPAWLVKAFTAFMFATKEEMGYDPNITRHDAHTFTYRIPVAGGARFFRTKKVISEYRSNNVTGRMARVWLVDEVESSTKKAIVKEYDRVLKDVWLEDSARTEKQIQNAIFEDIEKFWSSPTPSSEPILQPIKDRHAHLVNKDTGYQYRKYFMDIDVDYVGEKTKPLAASGKECRGLLIEPGPSENHSGTPPMSGTKPAGSRRTGTDSRDPCGPDRSFPTGAPPVQPLKRTYSLKKQYRVVFKEECVPFGELKTLGEVVNVLRQTLVALQLLFCAGWVHRDLSCGNLLAYQGQGSTWQAKLSDLEYAKKFPPDEGVERSGDPKTGTPYFMALEILRPVYLASTLSVLPNSDKPVEEHTRDDVRAIYLRNKHKETEAKSPMDGPVVYNYQHDLESVWWLLLWTLVDRIPHWASCVYSQGIFQNSMVPSLKRYQAFTAPIEHDLRMNLKPSVSDFAAHMEQMRELLFNACILREQKNRLDDRNSYVAIHENMYELFRLIHEDNTTWADEPLGSRRSYEQMQLNQNAGGEAGEGSSALDRGKRPGSTIPSSSASKRQRTS</sequence>
<evidence type="ECO:0000313" key="3">
    <source>
        <dbReference type="EMBL" id="KAF4623719.1"/>
    </source>
</evidence>
<feature type="region of interest" description="Disordered" evidence="1">
    <location>
        <begin position="686"/>
        <end position="728"/>
    </location>
</feature>
<name>A0A8H4R540_9AGAR</name>
<dbReference type="PROSITE" id="PS50011">
    <property type="entry name" value="PROTEIN_KINASE_DOM"/>
    <property type="match status" value="1"/>
</dbReference>
<dbReference type="PANTHER" id="PTHR38248">
    <property type="entry name" value="FUNK1 6"/>
    <property type="match status" value="1"/>
</dbReference>
<evidence type="ECO:0000259" key="2">
    <source>
        <dbReference type="PROSITE" id="PS50011"/>
    </source>
</evidence>
<dbReference type="GO" id="GO:0005524">
    <property type="term" value="F:ATP binding"/>
    <property type="evidence" value="ECO:0007669"/>
    <property type="project" value="InterPro"/>
</dbReference>
<feature type="domain" description="Protein kinase" evidence="2">
    <location>
        <begin position="226"/>
        <end position="661"/>
    </location>
</feature>
<protein>
    <recommendedName>
        <fullName evidence="2">Protein kinase domain-containing protein</fullName>
    </recommendedName>
</protein>
<dbReference type="Gene3D" id="1.10.510.10">
    <property type="entry name" value="Transferase(Phosphotransferase) domain 1"/>
    <property type="match status" value="1"/>
</dbReference>
<dbReference type="GO" id="GO:0004672">
    <property type="term" value="F:protein kinase activity"/>
    <property type="evidence" value="ECO:0007669"/>
    <property type="project" value="InterPro"/>
</dbReference>
<feature type="region of interest" description="Disordered" evidence="1">
    <location>
        <begin position="347"/>
        <end position="397"/>
    </location>
</feature>
<feature type="compositionally biased region" description="Basic and acidic residues" evidence="1">
    <location>
        <begin position="375"/>
        <end position="384"/>
    </location>
</feature>
<evidence type="ECO:0000256" key="1">
    <source>
        <dbReference type="SAM" id="MobiDB-lite"/>
    </source>
</evidence>
<dbReference type="PANTHER" id="PTHR38248:SF2">
    <property type="entry name" value="FUNK1 11"/>
    <property type="match status" value="1"/>
</dbReference>
<gene>
    <name evidence="3" type="ORF">D9613_001461</name>
</gene>
<evidence type="ECO:0000313" key="4">
    <source>
        <dbReference type="Proteomes" id="UP000521872"/>
    </source>
</evidence>
<dbReference type="InterPro" id="IPR011009">
    <property type="entry name" value="Kinase-like_dom_sf"/>
</dbReference>
<dbReference type="InterPro" id="IPR000719">
    <property type="entry name" value="Prot_kinase_dom"/>
</dbReference>
<proteinExistence type="predicted"/>
<accession>A0A8H4R540</accession>
<reference evidence="3 4" key="1">
    <citation type="submission" date="2019-12" db="EMBL/GenBank/DDBJ databases">
        <authorList>
            <person name="Floudas D."/>
            <person name="Bentzer J."/>
            <person name="Ahren D."/>
            <person name="Johansson T."/>
            <person name="Persson P."/>
            <person name="Tunlid A."/>
        </authorList>
    </citation>
    <scope>NUCLEOTIDE SEQUENCE [LARGE SCALE GENOMIC DNA]</scope>
    <source>
        <strain evidence="3 4">CBS 102.39</strain>
    </source>
</reference>
<organism evidence="3 4">
    <name type="scientific">Agrocybe pediades</name>
    <dbReference type="NCBI Taxonomy" id="84607"/>
    <lineage>
        <taxon>Eukaryota</taxon>
        <taxon>Fungi</taxon>
        <taxon>Dikarya</taxon>
        <taxon>Basidiomycota</taxon>
        <taxon>Agaricomycotina</taxon>
        <taxon>Agaricomycetes</taxon>
        <taxon>Agaricomycetidae</taxon>
        <taxon>Agaricales</taxon>
        <taxon>Agaricineae</taxon>
        <taxon>Strophariaceae</taxon>
        <taxon>Agrocybe</taxon>
    </lineage>
</organism>
<dbReference type="SUPFAM" id="SSF56112">
    <property type="entry name" value="Protein kinase-like (PK-like)"/>
    <property type="match status" value="1"/>
</dbReference>
<dbReference type="AlphaFoldDB" id="A0A8H4R540"/>
<dbReference type="EMBL" id="JAACJL010000001">
    <property type="protein sequence ID" value="KAF4623719.1"/>
    <property type="molecule type" value="Genomic_DNA"/>
</dbReference>
<dbReference type="InterPro" id="IPR040976">
    <property type="entry name" value="Pkinase_fungal"/>
</dbReference>